<dbReference type="PANTHER" id="PTHR45931:SF13">
    <property type="entry name" value="GENOME ASSEMBLY, CHROMOSOME: A05"/>
    <property type="match status" value="1"/>
</dbReference>
<feature type="non-terminal residue" evidence="6">
    <location>
        <position position="1"/>
    </location>
</feature>
<name>V4KZH8_EUTSA</name>
<dbReference type="PANTHER" id="PTHR45931">
    <property type="entry name" value="SI:CH211-59O9.10"/>
    <property type="match status" value="1"/>
</dbReference>
<dbReference type="eggNOG" id="KOG0800">
    <property type="taxonomic scope" value="Eukaryota"/>
</dbReference>
<organism evidence="6 7">
    <name type="scientific">Eutrema salsugineum</name>
    <name type="common">Saltwater cress</name>
    <name type="synonym">Sisymbrium salsugineum</name>
    <dbReference type="NCBI Taxonomy" id="72664"/>
    <lineage>
        <taxon>Eukaryota</taxon>
        <taxon>Viridiplantae</taxon>
        <taxon>Streptophyta</taxon>
        <taxon>Embryophyta</taxon>
        <taxon>Tracheophyta</taxon>
        <taxon>Spermatophyta</taxon>
        <taxon>Magnoliopsida</taxon>
        <taxon>eudicotyledons</taxon>
        <taxon>Gunneridae</taxon>
        <taxon>Pentapetalae</taxon>
        <taxon>rosids</taxon>
        <taxon>malvids</taxon>
        <taxon>Brassicales</taxon>
        <taxon>Brassicaceae</taxon>
        <taxon>Eutremeae</taxon>
        <taxon>Eutrema</taxon>
    </lineage>
</organism>
<dbReference type="OrthoDB" id="982251at2759"/>
<sequence length="81" mass="8973">PASKLAVMSLNKKIYDTDKEAMSITTCDDSCAICLEEFGAGRIVVTLSCGHAFDDQCIVDWFRTSHLCPLCRFKLPIEGEN</sequence>
<dbReference type="Gramene" id="ESQ35447">
    <property type="protein sequence ID" value="ESQ35447"/>
    <property type="gene ID" value="EUTSA_v10009491mg"/>
</dbReference>
<dbReference type="KEGG" id="eus:EUTSA_v10009491mg"/>
<evidence type="ECO:0000256" key="2">
    <source>
        <dbReference type="ARBA" id="ARBA00022771"/>
    </source>
</evidence>
<evidence type="ECO:0000313" key="7">
    <source>
        <dbReference type="Proteomes" id="UP000030689"/>
    </source>
</evidence>
<accession>V4KZH8</accession>
<dbReference type="Gene3D" id="3.30.40.10">
    <property type="entry name" value="Zinc/RING finger domain, C3HC4 (zinc finger)"/>
    <property type="match status" value="1"/>
</dbReference>
<dbReference type="Pfam" id="PF13639">
    <property type="entry name" value="zf-RING_2"/>
    <property type="match status" value="1"/>
</dbReference>
<keyword evidence="3" id="KW-0862">Zinc</keyword>
<dbReference type="SMART" id="SM00184">
    <property type="entry name" value="RING"/>
    <property type="match status" value="1"/>
</dbReference>
<proteinExistence type="predicted"/>
<dbReference type="InterPro" id="IPR001841">
    <property type="entry name" value="Znf_RING"/>
</dbReference>
<evidence type="ECO:0000259" key="5">
    <source>
        <dbReference type="PROSITE" id="PS50089"/>
    </source>
</evidence>
<dbReference type="GO" id="GO:0006511">
    <property type="term" value="P:ubiquitin-dependent protein catabolic process"/>
    <property type="evidence" value="ECO:0007669"/>
    <property type="project" value="TreeGrafter"/>
</dbReference>
<reference evidence="6 7" key="1">
    <citation type="journal article" date="2013" name="Front. Plant Sci.">
        <title>The Reference Genome of the Halophytic Plant Eutrema salsugineum.</title>
        <authorList>
            <person name="Yang R."/>
            <person name="Jarvis D.E."/>
            <person name="Chen H."/>
            <person name="Beilstein M.A."/>
            <person name="Grimwood J."/>
            <person name="Jenkins J."/>
            <person name="Shu S."/>
            <person name="Prochnik S."/>
            <person name="Xin M."/>
            <person name="Ma C."/>
            <person name="Schmutz J."/>
            <person name="Wing R.A."/>
            <person name="Mitchell-Olds T."/>
            <person name="Schumaker K.S."/>
            <person name="Wang X."/>
        </authorList>
    </citation>
    <scope>NUCLEOTIDE SEQUENCE [LARGE SCALE GENOMIC DNA]</scope>
</reference>
<evidence type="ECO:0000256" key="4">
    <source>
        <dbReference type="PROSITE-ProRule" id="PRU00175"/>
    </source>
</evidence>
<feature type="domain" description="RING-type" evidence="5">
    <location>
        <begin position="31"/>
        <end position="72"/>
    </location>
</feature>
<dbReference type="OMA" id="HERCIFQ"/>
<dbReference type="AlphaFoldDB" id="V4KZH8"/>
<dbReference type="Proteomes" id="UP000030689">
    <property type="component" value="Unassembled WGS sequence"/>
</dbReference>
<dbReference type="EMBL" id="KI517683">
    <property type="protein sequence ID" value="ESQ35447.1"/>
    <property type="molecule type" value="Genomic_DNA"/>
</dbReference>
<keyword evidence="1" id="KW-0479">Metal-binding</keyword>
<protein>
    <recommendedName>
        <fullName evidence="5">RING-type domain-containing protein</fullName>
    </recommendedName>
</protein>
<dbReference type="InterPro" id="IPR051834">
    <property type="entry name" value="RING_finger_E3_ligase"/>
</dbReference>
<dbReference type="GO" id="GO:0061630">
    <property type="term" value="F:ubiquitin protein ligase activity"/>
    <property type="evidence" value="ECO:0007669"/>
    <property type="project" value="TreeGrafter"/>
</dbReference>
<dbReference type="InterPro" id="IPR013083">
    <property type="entry name" value="Znf_RING/FYVE/PHD"/>
</dbReference>
<evidence type="ECO:0000313" key="6">
    <source>
        <dbReference type="EMBL" id="ESQ35447.1"/>
    </source>
</evidence>
<evidence type="ECO:0000256" key="3">
    <source>
        <dbReference type="ARBA" id="ARBA00022833"/>
    </source>
</evidence>
<gene>
    <name evidence="6" type="ORF">EUTSA_v10009491mg</name>
</gene>
<keyword evidence="2 4" id="KW-0863">Zinc-finger</keyword>
<evidence type="ECO:0000256" key="1">
    <source>
        <dbReference type="ARBA" id="ARBA00022723"/>
    </source>
</evidence>
<keyword evidence="7" id="KW-1185">Reference proteome</keyword>
<dbReference type="SUPFAM" id="SSF57850">
    <property type="entry name" value="RING/U-box"/>
    <property type="match status" value="1"/>
</dbReference>
<dbReference type="PROSITE" id="PS50089">
    <property type="entry name" value="ZF_RING_2"/>
    <property type="match status" value="1"/>
</dbReference>
<dbReference type="GO" id="GO:0005634">
    <property type="term" value="C:nucleus"/>
    <property type="evidence" value="ECO:0007669"/>
    <property type="project" value="TreeGrafter"/>
</dbReference>
<dbReference type="GO" id="GO:0008270">
    <property type="term" value="F:zinc ion binding"/>
    <property type="evidence" value="ECO:0007669"/>
    <property type="project" value="UniProtKB-KW"/>
</dbReference>